<accession>A0A073IH82</accession>
<organism evidence="1 2">
    <name type="scientific">Sulfitobacter donghicola DSW-25 = KCTC 12864 = JCM 14565</name>
    <dbReference type="NCBI Taxonomy" id="1300350"/>
    <lineage>
        <taxon>Bacteria</taxon>
        <taxon>Pseudomonadati</taxon>
        <taxon>Pseudomonadota</taxon>
        <taxon>Alphaproteobacteria</taxon>
        <taxon>Rhodobacterales</taxon>
        <taxon>Roseobacteraceae</taxon>
        <taxon>Sulfitobacter</taxon>
    </lineage>
</organism>
<dbReference type="CDD" id="cd10928">
    <property type="entry name" value="CE4_u4"/>
    <property type="match status" value="1"/>
</dbReference>
<dbReference type="AlphaFoldDB" id="A0A073IH82"/>
<evidence type="ECO:0000313" key="2">
    <source>
        <dbReference type="Proteomes" id="UP000027734"/>
    </source>
</evidence>
<dbReference type="OrthoDB" id="6086702at2"/>
<comment type="caution">
    <text evidence="1">The sequence shown here is derived from an EMBL/GenBank/DDBJ whole genome shotgun (WGS) entry which is preliminary data.</text>
</comment>
<dbReference type="STRING" id="1300350.Z948_927"/>
<dbReference type="RefSeq" id="WP_025058379.1">
    <property type="nucleotide sequence ID" value="NZ_JAMC01000002.1"/>
</dbReference>
<dbReference type="GO" id="GO:0005975">
    <property type="term" value="P:carbohydrate metabolic process"/>
    <property type="evidence" value="ECO:0007669"/>
    <property type="project" value="InterPro"/>
</dbReference>
<gene>
    <name evidence="1" type="ORF">DSW25_05550</name>
</gene>
<dbReference type="Proteomes" id="UP000027734">
    <property type="component" value="Unassembled WGS sequence"/>
</dbReference>
<dbReference type="eggNOG" id="COG0726">
    <property type="taxonomic scope" value="Bacteria"/>
</dbReference>
<name>A0A073IH82_9RHOB</name>
<keyword evidence="2" id="KW-1185">Reference proteome</keyword>
<protein>
    <submittedName>
        <fullName evidence="1">Polysaccharide deacetylase</fullName>
    </submittedName>
</protein>
<dbReference type="InterPro" id="IPR049591">
    <property type="entry name" value="CE4_u4-like"/>
</dbReference>
<dbReference type="InterPro" id="IPR011330">
    <property type="entry name" value="Glyco_hydro/deAcase_b/a-brl"/>
</dbReference>
<sequence length="249" mass="27708">MKINWSPLKAELTFWRQAERPLPIWWRDDDAIATTPALSRLTQISETLGMPAYIAVIPAHMTPSLVPALNDAPNLIPVIHGWRHQSHAPKGEKNAEFGHLRPQAESELGLAMDTLEAQFSTQLVKLFVPPWNRFNPDLLPALTLAGYRGLSTYGPRKAQFAAPNLTQINTHIDPIFWRGHRGLADPTELVEGIVTTLRNRREGGSDATEPLGLLTHHLVHTEEVWQFTQEVLQVLLDGGATPADINALL</sequence>
<dbReference type="EMBL" id="JAMC01000002">
    <property type="protein sequence ID" value="KEJ89688.1"/>
    <property type="molecule type" value="Genomic_DNA"/>
</dbReference>
<dbReference type="SUPFAM" id="SSF88713">
    <property type="entry name" value="Glycoside hydrolase/deacetylase"/>
    <property type="match status" value="1"/>
</dbReference>
<evidence type="ECO:0000313" key="1">
    <source>
        <dbReference type="EMBL" id="KEJ89688.1"/>
    </source>
</evidence>
<proteinExistence type="predicted"/>
<reference evidence="1 2" key="1">
    <citation type="submission" date="2014-01" db="EMBL/GenBank/DDBJ databases">
        <title>Sulfitobacter donghicola JCM 14565 Genome Sequencing.</title>
        <authorList>
            <person name="Lai Q."/>
            <person name="Hong Z."/>
        </authorList>
    </citation>
    <scope>NUCLEOTIDE SEQUENCE [LARGE SCALE GENOMIC DNA]</scope>
    <source>
        <strain evidence="1 2">JCM 14565</strain>
    </source>
</reference>
<dbReference type="Gene3D" id="3.20.20.370">
    <property type="entry name" value="Glycoside hydrolase/deacetylase"/>
    <property type="match status" value="1"/>
</dbReference>